<keyword evidence="2" id="KW-1185">Reference proteome</keyword>
<reference evidence="1 2" key="1">
    <citation type="submission" date="2019-08" db="EMBL/GenBank/DDBJ databases">
        <title>Deep-cultivation of Planctomycetes and their phenomic and genomic characterization uncovers novel biology.</title>
        <authorList>
            <person name="Wiegand S."/>
            <person name="Jogler M."/>
            <person name="Boedeker C."/>
            <person name="Pinto D."/>
            <person name="Vollmers J."/>
            <person name="Rivas-Marin E."/>
            <person name="Kohn T."/>
            <person name="Peeters S.H."/>
            <person name="Heuer A."/>
            <person name="Rast P."/>
            <person name="Oberbeckmann S."/>
            <person name="Bunk B."/>
            <person name="Jeske O."/>
            <person name="Meyerdierks A."/>
            <person name="Storesund J.E."/>
            <person name="Kallscheuer N."/>
            <person name="Luecker S."/>
            <person name="Lage O.M."/>
            <person name="Pohl T."/>
            <person name="Merkel B.J."/>
            <person name="Hornburger P."/>
            <person name="Mueller R.-W."/>
            <person name="Bruemmer F."/>
            <person name="Labrenz M."/>
            <person name="Spormann A.M."/>
            <person name="Op Den Camp H."/>
            <person name="Overmann J."/>
            <person name="Amann R."/>
            <person name="Jetten M.S.M."/>
            <person name="Mascher T."/>
            <person name="Medema M.H."/>
            <person name="Devos D.P."/>
            <person name="Kaster A.-K."/>
            <person name="Ovreas L."/>
            <person name="Rohde M."/>
            <person name="Galperin M.Y."/>
            <person name="Jogler C."/>
        </authorList>
    </citation>
    <scope>NUCLEOTIDE SEQUENCE [LARGE SCALE GENOMIC DNA]</scope>
    <source>
        <strain evidence="1 2">LF1</strain>
    </source>
</reference>
<organism evidence="1 2">
    <name type="scientific">Rubripirellula obstinata</name>
    <dbReference type="NCBI Taxonomy" id="406547"/>
    <lineage>
        <taxon>Bacteria</taxon>
        <taxon>Pseudomonadati</taxon>
        <taxon>Planctomycetota</taxon>
        <taxon>Planctomycetia</taxon>
        <taxon>Pirellulales</taxon>
        <taxon>Pirellulaceae</taxon>
        <taxon>Rubripirellula</taxon>
    </lineage>
</organism>
<dbReference type="AlphaFoldDB" id="A0A5B1C9A2"/>
<accession>A0A5B1C9A2</accession>
<name>A0A5B1C9A2_9BACT</name>
<gene>
    <name evidence="1" type="ORF">LF1_59190</name>
</gene>
<protein>
    <submittedName>
        <fullName evidence="1">Uncharacterized protein</fullName>
    </submittedName>
</protein>
<dbReference type="EMBL" id="VRLW01000024">
    <property type="protein sequence ID" value="KAA1256791.1"/>
    <property type="molecule type" value="Genomic_DNA"/>
</dbReference>
<evidence type="ECO:0000313" key="1">
    <source>
        <dbReference type="EMBL" id="KAA1256791.1"/>
    </source>
</evidence>
<evidence type="ECO:0000313" key="2">
    <source>
        <dbReference type="Proteomes" id="UP000322699"/>
    </source>
</evidence>
<proteinExistence type="predicted"/>
<dbReference type="Proteomes" id="UP000322699">
    <property type="component" value="Unassembled WGS sequence"/>
</dbReference>
<sequence length="345" mass="38148">MKVTHGDEVRAVGPYRDGALRITIACTGVAAAHFSLCLHVKSRHLGDAYRYPTEPGILAAHLAPCGAQPTHDQNRFSPNARSILKPRPPCGAPNRRLNSNAQLMPTCRMHCVAPTNACLWTLDIPLLAETCLNVGPLLRSAHGDCHPRGRSPRRRTASQRCISDNHCMHRSGGGRLFPSLASQSPPPSVMLAVIRLSRGHLQPASRPAGHNQRMDSMPIVPRHRADFRWTMIHSMQAMTEPTLTVPRSIHARVGDATLYPLLERPATTYRIGGDLPWSRIFTDRRRYGTSSPPRWYPPQLRSRRLMSRATALERFSLIQPFAVTSNLPTTIDFVPSGPSSSANLT</sequence>
<comment type="caution">
    <text evidence="1">The sequence shown here is derived from an EMBL/GenBank/DDBJ whole genome shotgun (WGS) entry which is preliminary data.</text>
</comment>